<feature type="region of interest" description="Disordered" evidence="6">
    <location>
        <begin position="1253"/>
        <end position="1428"/>
    </location>
</feature>
<dbReference type="SUPFAM" id="SSF57535">
    <property type="entry name" value="Complement control module/SCR domain"/>
    <property type="match status" value="11"/>
</dbReference>
<feature type="region of interest" description="Disordered" evidence="6">
    <location>
        <begin position="1179"/>
        <end position="1202"/>
    </location>
</feature>
<feature type="compositionally biased region" description="Polar residues" evidence="6">
    <location>
        <begin position="1354"/>
        <end position="1363"/>
    </location>
</feature>
<feature type="compositionally biased region" description="Low complexity" evidence="6">
    <location>
        <begin position="1280"/>
        <end position="1291"/>
    </location>
</feature>
<reference evidence="9" key="1">
    <citation type="submission" date="2022-11" db="EMBL/GenBank/DDBJ databases">
        <title>Centuries of genome instability and evolution in soft-shell clam transmissible cancer (bioRxiv).</title>
        <authorList>
            <person name="Hart S.F.M."/>
            <person name="Yonemitsu M.A."/>
            <person name="Giersch R.M."/>
            <person name="Beal B.F."/>
            <person name="Arriagada G."/>
            <person name="Davis B.W."/>
            <person name="Ostrander E.A."/>
            <person name="Goff S.P."/>
            <person name="Metzger M.J."/>
        </authorList>
    </citation>
    <scope>NUCLEOTIDE SEQUENCE</scope>
    <source>
        <strain evidence="9">MELC-2E11</strain>
        <tissue evidence="9">Siphon/mantle</tissue>
    </source>
</reference>
<feature type="compositionally biased region" description="Basic and acidic residues" evidence="6">
    <location>
        <begin position="1376"/>
        <end position="1399"/>
    </location>
</feature>
<dbReference type="InterPro" id="IPR035976">
    <property type="entry name" value="Sushi/SCR/CCP_sf"/>
</dbReference>
<feature type="compositionally biased region" description="Low complexity" evidence="6">
    <location>
        <begin position="1184"/>
        <end position="1194"/>
    </location>
</feature>
<dbReference type="SMART" id="SM00032">
    <property type="entry name" value="CCP"/>
    <property type="match status" value="12"/>
</dbReference>
<comment type="caution">
    <text evidence="5">Lacks conserved residue(s) required for the propagation of feature annotation.</text>
</comment>
<evidence type="ECO:0000256" key="1">
    <source>
        <dbReference type="ARBA" id="ARBA00022659"/>
    </source>
</evidence>
<keyword evidence="7" id="KW-0812">Transmembrane</keyword>
<feature type="domain" description="Sushi" evidence="8">
    <location>
        <begin position="435"/>
        <end position="490"/>
    </location>
</feature>
<evidence type="ECO:0000313" key="10">
    <source>
        <dbReference type="Proteomes" id="UP001164746"/>
    </source>
</evidence>
<feature type="domain" description="Sushi" evidence="8">
    <location>
        <begin position="265"/>
        <end position="322"/>
    </location>
</feature>
<dbReference type="Gene3D" id="2.10.70.10">
    <property type="entry name" value="Complement Module, domain 1"/>
    <property type="match status" value="12"/>
</dbReference>
<keyword evidence="7" id="KW-0472">Membrane</keyword>
<feature type="region of interest" description="Disordered" evidence="6">
    <location>
        <begin position="881"/>
        <end position="905"/>
    </location>
</feature>
<keyword evidence="4" id="KW-0325">Glycoprotein</keyword>
<evidence type="ECO:0000256" key="2">
    <source>
        <dbReference type="ARBA" id="ARBA00022737"/>
    </source>
</evidence>
<keyword evidence="2" id="KW-0677">Repeat</keyword>
<feature type="domain" description="Sushi" evidence="8">
    <location>
        <begin position="101"/>
        <end position="156"/>
    </location>
</feature>
<protein>
    <submittedName>
        <fullName evidence="9">SVEP1-like protein</fullName>
    </submittedName>
</protein>
<feature type="domain" description="Sushi" evidence="8">
    <location>
        <begin position="1"/>
        <end position="43"/>
    </location>
</feature>
<sequence length="1428" mass="151634">MDLTGTTFGQTATVGCNSGYNISGPSSLTCSHNGWSDAPTCDLQDCGSLVIANGTVESPRGSKYGEVAIVSCDVGFERSGSSFITCGNGPYWSDIPDCTIKDCGDFNILLGHVNSSETVYGSVLAVTCDTGHVISGPSVVSCTADGAWSYSPTCSPDDCGQLSIPNANVSIPYGTVYGANATIYCHEGFDLDGPPYLECLLSGWSASSSCLIQDCGNPSPANGIAELPKGNCGDPTPLNGFADTSLGTTEHTTATISCNPGYNINDCGDPTPANGQSDTPKGTQFGSYAVITCSSGYVLVGDDSFIHCLDGPIWSSYPICIRDCGDPTPENGLAVTSLGTTLNNTATIACNPGYNISGPTLTTCEDSGWDALPTCIMQDCGDPTPDNGLSDTPQKTLFGSTAVVTCTPGYVLVGDDSLIHCLDGPKWSSYPICIRDCGDPTPLNGNADTSMGTTENQTATISCNPGYNINGSSVITCADSGWDGLPSCDIQDCGALPLSNGVLNIPDGTTFEASAYVTCNDNYVLVGNSAIKCLRGPIWSEFPFCIRDCRDPAPLHGYADTTLGTTENKTATITCNPGYNISGPSVITCKDSGWDTLPTCVIQDCGDPSPANGSANNPKGTTYGEVALIVCDEGFVINDCDDPAPVHGQSDTPEGTTLGSVAGVSCDTGYDLIGDTIITCELGPTWNCGTPSIELGTVTPVNGTLFEAVANVICNVGYENSGIDTQFTCKHDGWTGNAKYCGDPKPSNGTATLPDGTEYGAIAIINCDDGFPSTSPESSTASQTTLIFGLILGLFVLIAAIIAAVCWYTKRCKQNKGEPERINENEFAGHEPHGDWSDDDDFYPPDLLTHPPPNSREALPPMFFSHKSNVNVVPPMTKKSVPDDVKAAAGTGSQHPTPSKIFGKRKGLPPVPSDVRQMHDNFAPIPGGNVSPIERMPITGEINAPVDEIEEPNRTNKPLEVNTLSTDLERGDSSVILTTASVETQRFVRENNPKTTPIKQAGAKPSEKVKTARKNLQTSTKPKNIIKTATKVAIPTKVKAKKKTDVDKSTKKNEHRDTIIDIEGSDKPHLAASIVIPANDVHNEHFPSGTPPLSLKPPTPLSDPPVNNQTPVFTKCDTPETIVSHLQNTPDESIKLTDGADAFYDLDTSKVECVNSAGSKLSISPSILKQAEDKPPIAPSLQISTPTPVSTPTPIQKVGDKKHLRVPTPEASGLNDAPRIQTQIERIGLSRTASISSKAPQTMPSVENVLLVEPTSSSNSDKGPDSDYYPESKDESKDNYSYSDTFSSSTDIEMAAPKPKKNFLFEEPDPFKSIPVKHDTSRLLQHDHVMDKISPERTPKSSKSTAGPRRTEASSRLLTSSYGPRTESVKVYNPGTEKKTKESSKTKEKKKLENELRKAETKRKRNVRMNAMSTVYGKTHKVEKPPKH</sequence>
<feature type="compositionally biased region" description="Basic and acidic residues" evidence="6">
    <location>
        <begin position="1262"/>
        <end position="1278"/>
    </location>
</feature>
<keyword evidence="7" id="KW-1133">Transmembrane helix</keyword>
<dbReference type="PANTHER" id="PTHR19325">
    <property type="entry name" value="COMPLEMENT COMPONENT-RELATED SUSHI DOMAIN-CONTAINING"/>
    <property type="match status" value="1"/>
</dbReference>
<keyword evidence="3 5" id="KW-1015">Disulfide bond</keyword>
<dbReference type="EMBL" id="CP111017">
    <property type="protein sequence ID" value="WAR08461.1"/>
    <property type="molecule type" value="Genomic_DNA"/>
</dbReference>
<dbReference type="Proteomes" id="UP001164746">
    <property type="component" value="Chromosome 6"/>
</dbReference>
<evidence type="ECO:0000259" key="8">
    <source>
        <dbReference type="PROSITE" id="PS50923"/>
    </source>
</evidence>
<feature type="compositionally biased region" description="Basic and acidic residues" evidence="6">
    <location>
        <begin position="1316"/>
        <end position="1339"/>
    </location>
</feature>
<evidence type="ECO:0000256" key="5">
    <source>
        <dbReference type="PROSITE-ProRule" id="PRU00302"/>
    </source>
</evidence>
<organism evidence="9 10">
    <name type="scientific">Mya arenaria</name>
    <name type="common">Soft-shell clam</name>
    <dbReference type="NCBI Taxonomy" id="6604"/>
    <lineage>
        <taxon>Eukaryota</taxon>
        <taxon>Metazoa</taxon>
        <taxon>Spiralia</taxon>
        <taxon>Lophotrochozoa</taxon>
        <taxon>Mollusca</taxon>
        <taxon>Bivalvia</taxon>
        <taxon>Autobranchia</taxon>
        <taxon>Heteroconchia</taxon>
        <taxon>Euheterodonta</taxon>
        <taxon>Imparidentia</taxon>
        <taxon>Neoheterodontei</taxon>
        <taxon>Myida</taxon>
        <taxon>Myoidea</taxon>
        <taxon>Myidae</taxon>
        <taxon>Mya</taxon>
    </lineage>
</organism>
<dbReference type="Pfam" id="PF00084">
    <property type="entry name" value="Sushi"/>
    <property type="match status" value="11"/>
</dbReference>
<keyword evidence="1 5" id="KW-0768">Sushi</keyword>
<feature type="domain" description="Sushi" evidence="8">
    <location>
        <begin position="638"/>
        <end position="695"/>
    </location>
</feature>
<gene>
    <name evidence="9" type="ORF">MAR_018419</name>
</gene>
<dbReference type="InterPro" id="IPR000436">
    <property type="entry name" value="Sushi_SCR_CCP_dom"/>
</dbReference>
<dbReference type="PROSITE" id="PS50923">
    <property type="entry name" value="SUSHI"/>
    <property type="match status" value="7"/>
</dbReference>
<proteinExistence type="predicted"/>
<feature type="domain" description="Sushi" evidence="8">
    <location>
        <begin position="547"/>
        <end position="602"/>
    </location>
</feature>
<accession>A0ABY7EI33</accession>
<dbReference type="CDD" id="cd00033">
    <property type="entry name" value="CCP"/>
    <property type="match status" value="11"/>
</dbReference>
<dbReference type="PANTHER" id="PTHR19325:SF575">
    <property type="entry name" value="LOCOMOTION-RELATED PROTEIN HIKARU GENKI"/>
    <property type="match status" value="1"/>
</dbReference>
<feature type="region of interest" description="Disordered" evidence="6">
    <location>
        <begin position="994"/>
        <end position="1016"/>
    </location>
</feature>
<feature type="disulfide bond" evidence="5">
    <location>
        <begin position="293"/>
        <end position="320"/>
    </location>
</feature>
<feature type="domain" description="Sushi" evidence="8">
    <location>
        <begin position="44"/>
        <end position="100"/>
    </location>
</feature>
<evidence type="ECO:0000256" key="6">
    <source>
        <dbReference type="SAM" id="MobiDB-lite"/>
    </source>
</evidence>
<evidence type="ECO:0000313" key="9">
    <source>
        <dbReference type="EMBL" id="WAR08461.1"/>
    </source>
</evidence>
<keyword evidence="10" id="KW-1185">Reference proteome</keyword>
<dbReference type="InterPro" id="IPR050350">
    <property type="entry name" value="Compl-Cell_Adhes-Reg"/>
</dbReference>
<name>A0ABY7EI33_MYAAR</name>
<evidence type="ECO:0000256" key="7">
    <source>
        <dbReference type="SAM" id="Phobius"/>
    </source>
</evidence>
<feature type="transmembrane region" description="Helical" evidence="7">
    <location>
        <begin position="786"/>
        <end position="808"/>
    </location>
</feature>
<evidence type="ECO:0000256" key="3">
    <source>
        <dbReference type="ARBA" id="ARBA00023157"/>
    </source>
</evidence>
<evidence type="ECO:0000256" key="4">
    <source>
        <dbReference type="ARBA" id="ARBA00023180"/>
    </source>
</evidence>